<dbReference type="RefSeq" id="WP_073472755.1">
    <property type="nucleotide sequence ID" value="NZ_FQZU01000002.1"/>
</dbReference>
<dbReference type="AlphaFoldDB" id="A0A1M6EDI9"/>
<name>A0A1M6EDI9_9BACT</name>
<gene>
    <name evidence="1" type="ORF">SAMN02745216_00625</name>
</gene>
<evidence type="ECO:0000313" key="1">
    <source>
        <dbReference type="EMBL" id="SHI83390.1"/>
    </source>
</evidence>
<evidence type="ECO:0000313" key="2">
    <source>
        <dbReference type="Proteomes" id="UP000183994"/>
    </source>
</evidence>
<organism evidence="1 2">
    <name type="scientific">Desulfatibacillum alkenivorans DSM 16219</name>
    <dbReference type="NCBI Taxonomy" id="1121393"/>
    <lineage>
        <taxon>Bacteria</taxon>
        <taxon>Pseudomonadati</taxon>
        <taxon>Thermodesulfobacteriota</taxon>
        <taxon>Desulfobacteria</taxon>
        <taxon>Desulfobacterales</taxon>
        <taxon>Desulfatibacillaceae</taxon>
        <taxon>Desulfatibacillum</taxon>
    </lineage>
</organism>
<dbReference type="EMBL" id="FQZU01000002">
    <property type="protein sequence ID" value="SHI83390.1"/>
    <property type="molecule type" value="Genomic_DNA"/>
</dbReference>
<reference evidence="2" key="1">
    <citation type="submission" date="2016-11" db="EMBL/GenBank/DDBJ databases">
        <authorList>
            <person name="Varghese N."/>
            <person name="Submissions S."/>
        </authorList>
    </citation>
    <scope>NUCLEOTIDE SEQUENCE [LARGE SCALE GENOMIC DNA]</scope>
    <source>
        <strain evidence="2">DSM 16219</strain>
    </source>
</reference>
<sequence>MENQKKRVMFTFDEASLKSLQKLKEDGGFPSMAEAVRRSLQINKALREQSAKGFTEIVVKNPSTGEERVMVIPELTNGS</sequence>
<dbReference type="OrthoDB" id="3078650at2"/>
<evidence type="ECO:0008006" key="3">
    <source>
        <dbReference type="Google" id="ProtNLM"/>
    </source>
</evidence>
<accession>A0A1M6EDI9</accession>
<dbReference type="Proteomes" id="UP000183994">
    <property type="component" value="Unassembled WGS sequence"/>
</dbReference>
<protein>
    <recommendedName>
        <fullName evidence="3">Ribbon-helix-helix protein, copG family</fullName>
    </recommendedName>
</protein>
<keyword evidence="2" id="KW-1185">Reference proteome</keyword>
<proteinExistence type="predicted"/>